<keyword evidence="1" id="KW-0472">Membrane</keyword>
<dbReference type="AlphaFoldDB" id="A1RR32"/>
<dbReference type="GeneID" id="4617006"/>
<feature type="transmembrane region" description="Helical" evidence="1">
    <location>
        <begin position="114"/>
        <end position="138"/>
    </location>
</feature>
<dbReference type="Proteomes" id="UP000002595">
    <property type="component" value="Chromosome"/>
</dbReference>
<gene>
    <name evidence="2" type="ordered locus">Pisl_0234</name>
</gene>
<dbReference type="eggNOG" id="arCOG00360">
    <property type="taxonomic scope" value="Archaea"/>
</dbReference>
<dbReference type="RefSeq" id="WP_011761991.1">
    <property type="nucleotide sequence ID" value="NC_008701.1"/>
</dbReference>
<evidence type="ECO:0000256" key="1">
    <source>
        <dbReference type="SAM" id="Phobius"/>
    </source>
</evidence>
<accession>A1RR32</accession>
<feature type="transmembrane region" description="Helical" evidence="1">
    <location>
        <begin position="216"/>
        <end position="236"/>
    </location>
</feature>
<dbReference type="OrthoDB" id="46142at2157"/>
<sequence length="298" mass="31170">MINPAALLRDVLFLAPSVIGGSLLAAFLMERGVMNKLRPLAAPFVKLSGLGPETAAAFITAFFDVRSANTLLVTLHREGRLSRREMYLASLMNAFPAAVRHWDSMLPPLLALLGLWGALYFAYFLLVGLAQTLLFALLSRLLVAGSGRVSAVVTEGGGGPNALKRALRRAVKILATSAAALAVVELATSLGLFGVLNSYVKSAVSAFPLSAEELGVAVASMVNYAAGAAAAAALINAGLLDGWRAVKAMLLGSAFSFVTALRAVLPYYVGVFGPRDGPLLMAISTSVRTALILALVWI</sequence>
<organism evidence="2 3">
    <name type="scientific">Pyrobaculum islandicum (strain DSM 4184 / JCM 9189 / GEO3)</name>
    <dbReference type="NCBI Taxonomy" id="384616"/>
    <lineage>
        <taxon>Archaea</taxon>
        <taxon>Thermoproteota</taxon>
        <taxon>Thermoprotei</taxon>
        <taxon>Thermoproteales</taxon>
        <taxon>Thermoproteaceae</taxon>
        <taxon>Pyrobaculum</taxon>
    </lineage>
</organism>
<feature type="transmembrane region" description="Helical" evidence="1">
    <location>
        <begin position="173"/>
        <end position="196"/>
    </location>
</feature>
<dbReference type="PANTHER" id="PTHR38139">
    <property type="entry name" value="GATE DOMAIN-CONTAINING PROTEIN"/>
    <property type="match status" value="1"/>
</dbReference>
<proteinExistence type="predicted"/>
<protein>
    <submittedName>
        <fullName evidence="2">Nucleoside recognition domain protein</fullName>
    </submittedName>
</protein>
<evidence type="ECO:0000313" key="2">
    <source>
        <dbReference type="EMBL" id="ABL87414.1"/>
    </source>
</evidence>
<keyword evidence="3" id="KW-1185">Reference proteome</keyword>
<keyword evidence="1" id="KW-0812">Transmembrane</keyword>
<dbReference type="InterPro" id="IPR038880">
    <property type="entry name" value="MJ0871-like"/>
</dbReference>
<evidence type="ECO:0000313" key="3">
    <source>
        <dbReference type="Proteomes" id="UP000002595"/>
    </source>
</evidence>
<dbReference type="PANTHER" id="PTHR38139:SF1">
    <property type="entry name" value="NUCLEOSIDE TRANSPORTER_FEOB GTPASE GATE DOMAIN-CONTAINING PROTEIN"/>
    <property type="match status" value="1"/>
</dbReference>
<keyword evidence="1" id="KW-1133">Transmembrane helix</keyword>
<dbReference type="STRING" id="384616.Pisl_0234"/>
<dbReference type="HOGENOM" id="CLU_048086_2_1_2"/>
<feature type="transmembrane region" description="Helical" evidence="1">
    <location>
        <begin position="248"/>
        <end position="267"/>
    </location>
</feature>
<dbReference type="KEGG" id="pis:Pisl_0234"/>
<reference evidence="2" key="1">
    <citation type="submission" date="2006-12" db="EMBL/GenBank/DDBJ databases">
        <title>Complete sequence of Pyrobaculum islandicum DSM 4184.</title>
        <authorList>
            <person name="Copeland A."/>
            <person name="Lucas S."/>
            <person name="Lapidus A."/>
            <person name="Barry K."/>
            <person name="Detter J.C."/>
            <person name="Glavina del Rio T."/>
            <person name="Dalin E."/>
            <person name="Tice H."/>
            <person name="Pitluck S."/>
            <person name="Meincke L."/>
            <person name="Brettin T."/>
            <person name="Bruce D."/>
            <person name="Han C."/>
            <person name="Tapia R."/>
            <person name="Gilna P."/>
            <person name="Schmutz J."/>
            <person name="Larimer F."/>
            <person name="Land M."/>
            <person name="Hauser L."/>
            <person name="Kyrpides N."/>
            <person name="Mikhailova N."/>
            <person name="Cozen A.E."/>
            <person name="Fitz-Gibbon S.T."/>
            <person name="House C.H."/>
            <person name="Saltikov C."/>
            <person name="Lowe T."/>
            <person name="Richardson P."/>
        </authorList>
    </citation>
    <scope>NUCLEOTIDE SEQUENCE [LARGE SCALE GENOMIC DNA]</scope>
    <source>
        <strain evidence="2">DSM 4184</strain>
    </source>
</reference>
<dbReference type="EMBL" id="CP000504">
    <property type="protein sequence ID" value="ABL87414.1"/>
    <property type="molecule type" value="Genomic_DNA"/>
</dbReference>
<name>A1RR32_PYRIL</name>
<feature type="transmembrane region" description="Helical" evidence="1">
    <location>
        <begin position="12"/>
        <end position="29"/>
    </location>
</feature>